<dbReference type="EMBL" id="BKCJ010001380">
    <property type="protein sequence ID" value="GEU41009.1"/>
    <property type="molecule type" value="Genomic_DNA"/>
</dbReference>
<dbReference type="AlphaFoldDB" id="A0A6L2JW68"/>
<dbReference type="InterPro" id="IPR027417">
    <property type="entry name" value="P-loop_NTPase"/>
</dbReference>
<evidence type="ECO:0000313" key="2">
    <source>
        <dbReference type="EMBL" id="GEU41009.1"/>
    </source>
</evidence>
<sequence>MKYGLEYNGDPVLEVSWGSKKQSCLTDSTMAAEFVQQNGYETYVYCDSQSTLSRAYNQLYNGAGFIKTQQSYQHMIFQRRRNVCERAYDAENSDDQMSLHPASVGEPSSRRF</sequence>
<comment type="caution">
    <text evidence="2">The sequence shown here is derived from an EMBL/GenBank/DDBJ whole genome shotgun (WGS) entry which is preliminary data.</text>
</comment>
<feature type="region of interest" description="Disordered" evidence="1">
    <location>
        <begin position="88"/>
        <end position="112"/>
    </location>
</feature>
<dbReference type="Gene3D" id="3.40.50.300">
    <property type="entry name" value="P-loop containing nucleotide triphosphate hydrolases"/>
    <property type="match status" value="1"/>
</dbReference>
<accession>A0A6L2JW68</accession>
<name>A0A6L2JW68_TANCI</name>
<gene>
    <name evidence="2" type="ORF">Tci_012987</name>
</gene>
<reference evidence="2" key="1">
    <citation type="journal article" date="2019" name="Sci. Rep.">
        <title>Draft genome of Tanacetum cinerariifolium, the natural source of mosquito coil.</title>
        <authorList>
            <person name="Yamashiro T."/>
            <person name="Shiraishi A."/>
            <person name="Satake H."/>
            <person name="Nakayama K."/>
        </authorList>
    </citation>
    <scope>NUCLEOTIDE SEQUENCE</scope>
</reference>
<protein>
    <submittedName>
        <fullName evidence="2">Uncharacterized protein</fullName>
    </submittedName>
</protein>
<organism evidence="2">
    <name type="scientific">Tanacetum cinerariifolium</name>
    <name type="common">Dalmatian daisy</name>
    <name type="synonym">Chrysanthemum cinerariifolium</name>
    <dbReference type="NCBI Taxonomy" id="118510"/>
    <lineage>
        <taxon>Eukaryota</taxon>
        <taxon>Viridiplantae</taxon>
        <taxon>Streptophyta</taxon>
        <taxon>Embryophyta</taxon>
        <taxon>Tracheophyta</taxon>
        <taxon>Spermatophyta</taxon>
        <taxon>Magnoliopsida</taxon>
        <taxon>eudicotyledons</taxon>
        <taxon>Gunneridae</taxon>
        <taxon>Pentapetalae</taxon>
        <taxon>asterids</taxon>
        <taxon>campanulids</taxon>
        <taxon>Asterales</taxon>
        <taxon>Asteraceae</taxon>
        <taxon>Asteroideae</taxon>
        <taxon>Anthemideae</taxon>
        <taxon>Anthemidinae</taxon>
        <taxon>Tanacetum</taxon>
    </lineage>
</organism>
<proteinExistence type="predicted"/>
<evidence type="ECO:0000256" key="1">
    <source>
        <dbReference type="SAM" id="MobiDB-lite"/>
    </source>
</evidence>